<feature type="region of interest" description="Disordered" evidence="1">
    <location>
        <begin position="882"/>
        <end position="1070"/>
    </location>
</feature>
<dbReference type="Gene3D" id="1.10.10.60">
    <property type="entry name" value="Homeodomain-like"/>
    <property type="match status" value="1"/>
</dbReference>
<dbReference type="EMBL" id="JBANRG010000028">
    <property type="protein sequence ID" value="KAK7452658.1"/>
    <property type="molecule type" value="Genomic_DNA"/>
</dbReference>
<feature type="compositionally biased region" description="Polar residues" evidence="1">
    <location>
        <begin position="250"/>
        <end position="262"/>
    </location>
</feature>
<feature type="compositionally biased region" description="Acidic residues" evidence="1">
    <location>
        <begin position="622"/>
        <end position="652"/>
    </location>
</feature>
<organism evidence="3 4">
    <name type="scientific">Marasmiellus scandens</name>
    <dbReference type="NCBI Taxonomy" id="2682957"/>
    <lineage>
        <taxon>Eukaryota</taxon>
        <taxon>Fungi</taxon>
        <taxon>Dikarya</taxon>
        <taxon>Basidiomycota</taxon>
        <taxon>Agaricomycotina</taxon>
        <taxon>Agaricomycetes</taxon>
        <taxon>Agaricomycetidae</taxon>
        <taxon>Agaricales</taxon>
        <taxon>Marasmiineae</taxon>
        <taxon>Omphalotaceae</taxon>
        <taxon>Marasmiellus</taxon>
    </lineage>
</organism>
<feature type="compositionally biased region" description="Polar residues" evidence="1">
    <location>
        <begin position="383"/>
        <end position="394"/>
    </location>
</feature>
<feature type="compositionally biased region" description="Polar residues" evidence="1">
    <location>
        <begin position="933"/>
        <end position="948"/>
    </location>
</feature>
<feature type="compositionally biased region" description="Basic and acidic residues" evidence="1">
    <location>
        <begin position="585"/>
        <end position="594"/>
    </location>
</feature>
<feature type="compositionally biased region" description="Low complexity" evidence="1">
    <location>
        <begin position="1303"/>
        <end position="1322"/>
    </location>
</feature>
<feature type="compositionally biased region" description="Acidic residues" evidence="1">
    <location>
        <begin position="698"/>
        <end position="712"/>
    </location>
</feature>
<reference evidence="3 4" key="1">
    <citation type="submission" date="2024-01" db="EMBL/GenBank/DDBJ databases">
        <title>A draft genome for the cacao thread blight pathogen Marasmiellus scandens.</title>
        <authorList>
            <person name="Baruah I.K."/>
            <person name="Leung J."/>
            <person name="Bukari Y."/>
            <person name="Amoako-Attah I."/>
            <person name="Meinhardt L.W."/>
            <person name="Bailey B.A."/>
            <person name="Cohen S.P."/>
        </authorList>
    </citation>
    <scope>NUCLEOTIDE SEQUENCE [LARGE SCALE GENOMIC DNA]</scope>
    <source>
        <strain evidence="3 4">GH-19</strain>
    </source>
</reference>
<feature type="compositionally biased region" description="Polar residues" evidence="1">
    <location>
        <begin position="284"/>
        <end position="316"/>
    </location>
</feature>
<feature type="compositionally biased region" description="Acidic residues" evidence="1">
    <location>
        <begin position="565"/>
        <end position="584"/>
    </location>
</feature>
<comment type="caution">
    <text evidence="3">The sequence shown here is derived from an EMBL/GenBank/DDBJ whole genome shotgun (WGS) entry which is preliminary data.</text>
</comment>
<feature type="region of interest" description="Disordered" evidence="1">
    <location>
        <begin position="1369"/>
        <end position="1481"/>
    </location>
</feature>
<feature type="compositionally biased region" description="Acidic residues" evidence="1">
    <location>
        <begin position="198"/>
        <end position="211"/>
    </location>
</feature>
<feature type="compositionally biased region" description="Low complexity" evidence="1">
    <location>
        <begin position="433"/>
        <end position="451"/>
    </location>
</feature>
<feature type="compositionally biased region" description="Basic and acidic residues" evidence="1">
    <location>
        <begin position="1027"/>
        <end position="1040"/>
    </location>
</feature>
<feature type="compositionally biased region" description="Basic and acidic residues" evidence="1">
    <location>
        <begin position="1323"/>
        <end position="1332"/>
    </location>
</feature>
<feature type="compositionally biased region" description="Basic residues" evidence="1">
    <location>
        <begin position="547"/>
        <end position="559"/>
    </location>
</feature>
<feature type="compositionally biased region" description="Polar residues" evidence="1">
    <location>
        <begin position="1288"/>
        <end position="1299"/>
    </location>
</feature>
<dbReference type="SUPFAM" id="SSF46689">
    <property type="entry name" value="Homeodomain-like"/>
    <property type="match status" value="1"/>
</dbReference>
<dbReference type="Proteomes" id="UP001498398">
    <property type="component" value="Unassembled WGS sequence"/>
</dbReference>
<feature type="compositionally biased region" description="Acidic residues" evidence="1">
    <location>
        <begin position="221"/>
        <end position="233"/>
    </location>
</feature>
<feature type="domain" description="TERF2-interacting telomeric protein 1 Myb" evidence="2">
    <location>
        <begin position="7"/>
        <end position="62"/>
    </location>
</feature>
<gene>
    <name evidence="3" type="primary">PELP1</name>
    <name evidence="3" type="ORF">VKT23_012057</name>
</gene>
<feature type="compositionally biased region" description="Polar residues" evidence="1">
    <location>
        <begin position="740"/>
        <end position="764"/>
    </location>
</feature>
<protein>
    <submittedName>
        <fullName evidence="3">Proline-, glutamic acid- and leucine-rich protein 1</fullName>
    </submittedName>
</protein>
<evidence type="ECO:0000256" key="1">
    <source>
        <dbReference type="SAM" id="MobiDB-lite"/>
    </source>
</evidence>
<sequence length="1567" mass="170024">MSGRNPYTQSDDRYLVGYLAAHSHEKNRSGNAIYKQLAENAEGKWPWSRRHSWQSWRDHYAKNKYSFDVAIRKHLKKRTSSSSQDDASSQARTNSRTQSDGPTAAQKKRKRESNGNGGGDPDKRARVNSGGNQAMRVSEKKEKVKAKASEDRGEGSSRALVSQTTEAKPSKPRVEEEDEPPRRLDSVPPNDYTGEIFDRDEDEDEDEEDDREVGRMLSDPADVDAEVEEEEPEPAITIHKGKGKAKATDVHTTGYVQDQEQLYPSLHDLPNPKTLVPQKKRSKSTQTSAGSSPARTPNNTNLVSVRLPSANTSSQPAAKYLNPQFLSRRSIGSNSNKSSAGGGHSTDSGSRPRSSKFREQARDAEAEAEAETGTEVPPPSTPGLASSTSTSVTTKRNEGITAAVRNVLARGEVDAGPGDVPKTKNKEERLVNGTGASSSSGSSSSASTSTARPKPNPNSSTAAAYRKAPVKLVEGPFGERRFVGGSKSVRRKRGDDASGSESGSSSGEEPRKEAKLNGQLNLSPSSFGKKVTAKEKEEERGREKAKLKSIRVYTRRKPGVVRQEFEDEDEDEDVQMGEPADDESEGVKRDHMDIDVDSDQLEYVDDEDIDRGRGLLNGNGDVQDDGGEEEADVEEEEAQQADEEEEDDDEELPLVPKPLTRRPKGRDTRRVAEITPTVTDQDVSSDEDVPTTEPVSSGEEEAGEEEEEEEYYDGPLFTQVDDDQQDQNQYQSALARPFELSSQRKPQLSSRSHSPAPTEPTSLPNTPPRDRNLARSTGPNSNSNSMSISQLVSPNSVKRVIKAISRIEETIDKGTPSSRAQAYENLKEFLADIEVKKREMAVERKGLAVERKGLEEKGEELDTKRKELAKERKMLERVLEMAREKEREREEEEGEEEQERFISDAKANAYRDQGSPMPTSTKLKEMPLPGTESPDTTSNANAEATSSKGVRISQDASRKQAPRHSGPQIFAPPEMVHDVLDRFNVPSTGPSKRRASAPQPPPRGLPDTPSFADTYESTVVHSTSASTKDKGKGKAKARDVFDDDSSGSGSRRRHSSVAVAVEGGSFRDPNLAVPRVDLQKMYIRSKLQDKQRRASLPATTSGSGPSSSSTVADGDGDVGNRELSLSTSHMPSVSSLRGRRSGPGHDTSNSPSFFSIATPTSSSMIQLSESEITQLINDKIDIMALKYDVSADLVRNVWNKVGNVNDTEGILTVIRDAASRRNSVPNSLAGTPSLSHEESNGGGGGGQRLSLSLVERMLAVPDVPPQPQVRARVVSAFAGPSIRRSSDVHMSTPNSQPKPNLTRPSSQLQSQSRPSQSMSRPQTQEKPHPKVNVDADVNDRLRQLQPQPKPEPKPRQSISNTVHIKANHRVSGAAQAAASGSGSSPRPGSASKNVTGGAATANPSGTPLNLTPADGSGPESDYSPPRSSRAGQFSRLTRQGRKDEALERERLRAGAVTVATGSGSGLPVSDGSGKRKQRESLGANEGGVVVNGVGNTTLSPRTSGAVVEPKAQSGPGAKQWQGLLDSMPTSTSPSQVERYRELEDRFGEQFTFAVMRKFMSRARVGRQ</sequence>
<feature type="region of interest" description="Disordered" evidence="1">
    <location>
        <begin position="1283"/>
        <end position="1332"/>
    </location>
</feature>
<evidence type="ECO:0000313" key="4">
    <source>
        <dbReference type="Proteomes" id="UP001498398"/>
    </source>
</evidence>
<dbReference type="InterPro" id="IPR015010">
    <property type="entry name" value="TERF2IP_Myb"/>
</dbReference>
<dbReference type="CDD" id="cd11655">
    <property type="entry name" value="rap1_myb-like"/>
    <property type="match status" value="1"/>
</dbReference>
<feature type="region of interest" description="Disordered" evidence="1">
    <location>
        <begin position="1495"/>
        <end position="1534"/>
    </location>
</feature>
<dbReference type="Pfam" id="PF08914">
    <property type="entry name" value="Myb_Rap1"/>
    <property type="match status" value="1"/>
</dbReference>
<feature type="compositionally biased region" description="Basic and acidic residues" evidence="1">
    <location>
        <begin position="137"/>
        <end position="155"/>
    </location>
</feature>
<feature type="region of interest" description="Disordered" evidence="1">
    <location>
        <begin position="75"/>
        <end position="794"/>
    </location>
</feature>
<feature type="compositionally biased region" description="Polar residues" evidence="1">
    <location>
        <begin position="774"/>
        <end position="794"/>
    </location>
</feature>
<feature type="compositionally biased region" description="Low complexity" evidence="1">
    <location>
        <begin position="1371"/>
        <end position="1391"/>
    </location>
</feature>
<feature type="compositionally biased region" description="Polar residues" evidence="1">
    <location>
        <begin position="1123"/>
        <end position="1135"/>
    </location>
</feature>
<feature type="compositionally biased region" description="Basic and acidic residues" evidence="1">
    <location>
        <begin position="356"/>
        <end position="365"/>
    </location>
</feature>
<accession>A0ABR1JBG1</accession>
<feature type="compositionally biased region" description="Polar residues" evidence="1">
    <location>
        <begin position="1223"/>
        <end position="1234"/>
    </location>
</feature>
<feature type="compositionally biased region" description="Polar residues" evidence="1">
    <location>
        <begin position="1425"/>
        <end position="1437"/>
    </location>
</feature>
<evidence type="ECO:0000259" key="2">
    <source>
        <dbReference type="Pfam" id="PF08914"/>
    </source>
</evidence>
<feature type="compositionally biased region" description="Acidic residues" evidence="1">
    <location>
        <begin position="595"/>
        <end position="609"/>
    </location>
</feature>
<feature type="compositionally biased region" description="Basic and acidic residues" evidence="1">
    <location>
        <begin position="1440"/>
        <end position="1452"/>
    </location>
</feature>
<feature type="compositionally biased region" description="Basic and acidic residues" evidence="1">
    <location>
        <begin position="168"/>
        <end position="185"/>
    </location>
</feature>
<feature type="compositionally biased region" description="Acidic residues" evidence="1">
    <location>
        <begin position="889"/>
        <end position="898"/>
    </location>
</feature>
<feature type="compositionally biased region" description="Low complexity" evidence="1">
    <location>
        <begin position="1099"/>
        <end position="1110"/>
    </location>
</feature>
<feature type="compositionally biased region" description="Polar residues" evidence="1">
    <location>
        <begin position="1146"/>
        <end position="1155"/>
    </location>
</feature>
<proteinExistence type="predicted"/>
<dbReference type="InterPro" id="IPR009057">
    <property type="entry name" value="Homeodomain-like_sf"/>
</dbReference>
<keyword evidence="4" id="KW-1185">Reference proteome</keyword>
<feature type="region of interest" description="Disordered" evidence="1">
    <location>
        <begin position="1087"/>
        <end position="1155"/>
    </location>
</feature>
<feature type="compositionally biased region" description="Low complexity" evidence="1">
    <location>
        <begin position="327"/>
        <end position="339"/>
    </location>
</feature>
<name>A0ABR1JBG1_9AGAR</name>
<evidence type="ECO:0000313" key="3">
    <source>
        <dbReference type="EMBL" id="KAK7452658.1"/>
    </source>
</evidence>
<feature type="compositionally biased region" description="Low complexity" evidence="1">
    <location>
        <begin position="80"/>
        <end position="93"/>
    </location>
</feature>
<feature type="region of interest" description="Disordered" evidence="1">
    <location>
        <begin position="1223"/>
        <end position="1248"/>
    </location>
</feature>
<feature type="compositionally biased region" description="Basic and acidic residues" evidence="1">
    <location>
        <begin position="421"/>
        <end position="430"/>
    </location>
</feature>
<feature type="compositionally biased region" description="Basic and acidic residues" evidence="1">
    <location>
        <begin position="532"/>
        <end position="546"/>
    </location>
</feature>